<reference evidence="1 2" key="1">
    <citation type="submission" date="2018-12" db="EMBL/GenBank/DDBJ databases">
        <title>Hymenobacter gummosus sp. nov., isolated from a spring.</title>
        <authorList>
            <person name="Nie L."/>
        </authorList>
    </citation>
    <scope>NUCLEOTIDE SEQUENCE [LARGE SCALE GENOMIC DNA]</scope>
    <source>
        <strain evidence="1 2">KCTC 52166</strain>
    </source>
</reference>
<evidence type="ECO:0000313" key="2">
    <source>
        <dbReference type="Proteomes" id="UP000282184"/>
    </source>
</evidence>
<sequence length="112" mass="12878">MFDETRHRPGSLYAGPLIGYRRLSWRNDYPVVDGIHPEADRLSIGGFWGVEAALTKRRPQLTLDISMGASYQHPVRRNSAYRERQVYHLDHVAPIAAQRINFDARMALGICW</sequence>
<evidence type="ECO:0000313" key="1">
    <source>
        <dbReference type="EMBL" id="RTQ53747.1"/>
    </source>
</evidence>
<organism evidence="1 2">
    <name type="scientific">Hymenobacter gummosus</name>
    <dbReference type="NCBI Taxonomy" id="1776032"/>
    <lineage>
        <taxon>Bacteria</taxon>
        <taxon>Pseudomonadati</taxon>
        <taxon>Bacteroidota</taxon>
        <taxon>Cytophagia</taxon>
        <taxon>Cytophagales</taxon>
        <taxon>Hymenobacteraceae</taxon>
        <taxon>Hymenobacter</taxon>
    </lineage>
</organism>
<name>A0A3S0QLH8_9BACT</name>
<accession>A0A3S0QLH8</accession>
<protein>
    <submittedName>
        <fullName evidence="1">Uncharacterized protein</fullName>
    </submittedName>
</protein>
<dbReference type="Proteomes" id="UP000282184">
    <property type="component" value="Unassembled WGS sequence"/>
</dbReference>
<dbReference type="EMBL" id="RXOF01000001">
    <property type="protein sequence ID" value="RTQ53747.1"/>
    <property type="molecule type" value="Genomic_DNA"/>
</dbReference>
<dbReference type="AlphaFoldDB" id="A0A3S0QLH8"/>
<keyword evidence="2" id="KW-1185">Reference proteome</keyword>
<gene>
    <name evidence="1" type="ORF">EJV47_03160</name>
</gene>
<comment type="caution">
    <text evidence="1">The sequence shown here is derived from an EMBL/GenBank/DDBJ whole genome shotgun (WGS) entry which is preliminary data.</text>
</comment>
<proteinExistence type="predicted"/>
<dbReference type="RefSeq" id="WP_165903600.1">
    <property type="nucleotide sequence ID" value="NZ_RXOF01000001.1"/>
</dbReference>